<dbReference type="EMBL" id="BAABDQ010000039">
    <property type="protein sequence ID" value="GAA3604189.1"/>
    <property type="molecule type" value="Genomic_DNA"/>
</dbReference>
<name>A0ABP6ZF44_9ACTN</name>
<keyword evidence="2" id="KW-0812">Transmembrane</keyword>
<reference evidence="4" key="1">
    <citation type="journal article" date="2019" name="Int. J. Syst. Evol. Microbiol.">
        <title>The Global Catalogue of Microorganisms (GCM) 10K type strain sequencing project: providing services to taxonomists for standard genome sequencing and annotation.</title>
        <authorList>
            <consortium name="The Broad Institute Genomics Platform"/>
            <consortium name="The Broad Institute Genome Sequencing Center for Infectious Disease"/>
            <person name="Wu L."/>
            <person name="Ma J."/>
        </authorList>
    </citation>
    <scope>NUCLEOTIDE SEQUENCE [LARGE SCALE GENOMIC DNA]</scope>
    <source>
        <strain evidence="4">JCM 17326</strain>
    </source>
</reference>
<comment type="caution">
    <text evidence="3">The sequence shown here is derived from an EMBL/GenBank/DDBJ whole genome shotgun (WGS) entry which is preliminary data.</text>
</comment>
<feature type="transmembrane region" description="Helical" evidence="2">
    <location>
        <begin position="20"/>
        <end position="41"/>
    </location>
</feature>
<dbReference type="RefSeq" id="WP_345574060.1">
    <property type="nucleotide sequence ID" value="NZ_BAABDQ010000039.1"/>
</dbReference>
<dbReference type="Proteomes" id="UP001500630">
    <property type="component" value="Unassembled WGS sequence"/>
</dbReference>
<feature type="coiled-coil region" evidence="1">
    <location>
        <begin position="117"/>
        <end position="148"/>
    </location>
</feature>
<organism evidence="3 4">
    <name type="scientific">Nonomuraea rosea</name>
    <dbReference type="NCBI Taxonomy" id="638574"/>
    <lineage>
        <taxon>Bacteria</taxon>
        <taxon>Bacillati</taxon>
        <taxon>Actinomycetota</taxon>
        <taxon>Actinomycetes</taxon>
        <taxon>Streptosporangiales</taxon>
        <taxon>Streptosporangiaceae</taxon>
        <taxon>Nonomuraea</taxon>
    </lineage>
</organism>
<keyword evidence="1" id="KW-0175">Coiled coil</keyword>
<evidence type="ECO:0000313" key="4">
    <source>
        <dbReference type="Proteomes" id="UP001500630"/>
    </source>
</evidence>
<keyword evidence="4" id="KW-1185">Reference proteome</keyword>
<sequence length="217" mass="23653">MNSSSIFAEAAVLTQVNKWVGVVIAFVGAIVAAPDGAQLIYKTSTAWTRRQINRLRKPSRQSVKVSGGAASMRLTGIAGTVTGRVWSPNDPIDQRIEVLRAHIGDVEVRLNHAVDSIKQEQNAREVAIAELNRAFQQELGKLHELLEEKDRRLATVDARGLPVIGFGVLLSGVPEALADIPLHLGWALPFAGFAWMVVAVLESVRSHRMQKHLASTD</sequence>
<evidence type="ECO:0000313" key="3">
    <source>
        <dbReference type="EMBL" id="GAA3604189.1"/>
    </source>
</evidence>
<protein>
    <recommendedName>
        <fullName evidence="5">DUF4349 domain-containing protein</fullName>
    </recommendedName>
</protein>
<accession>A0ABP6ZF44</accession>
<feature type="transmembrane region" description="Helical" evidence="2">
    <location>
        <begin position="184"/>
        <end position="201"/>
    </location>
</feature>
<feature type="transmembrane region" description="Helical" evidence="2">
    <location>
        <begin position="160"/>
        <end position="178"/>
    </location>
</feature>
<keyword evidence="2" id="KW-1133">Transmembrane helix</keyword>
<keyword evidence="2" id="KW-0472">Membrane</keyword>
<proteinExistence type="predicted"/>
<gene>
    <name evidence="3" type="ORF">GCM10022419_106010</name>
</gene>
<evidence type="ECO:0008006" key="5">
    <source>
        <dbReference type="Google" id="ProtNLM"/>
    </source>
</evidence>
<evidence type="ECO:0000256" key="2">
    <source>
        <dbReference type="SAM" id="Phobius"/>
    </source>
</evidence>
<evidence type="ECO:0000256" key="1">
    <source>
        <dbReference type="SAM" id="Coils"/>
    </source>
</evidence>